<comment type="caution">
    <text evidence="1">The sequence shown here is derived from an EMBL/GenBank/DDBJ whole genome shotgun (WGS) entry which is preliminary data.</text>
</comment>
<protein>
    <submittedName>
        <fullName evidence="1">Uncharacterized protein</fullName>
    </submittedName>
</protein>
<accession>A0ABV4JTV5</accession>
<evidence type="ECO:0000313" key="1">
    <source>
        <dbReference type="EMBL" id="MEZ6854164.1"/>
    </source>
</evidence>
<gene>
    <name evidence="1" type="ORF">AB2Z07_11605</name>
</gene>
<dbReference type="EMBL" id="JBFSOO010000008">
    <property type="protein sequence ID" value="MEZ6854164.1"/>
    <property type="molecule type" value="Genomic_DNA"/>
</dbReference>
<keyword evidence="2" id="KW-1185">Reference proteome</keyword>
<dbReference type="Proteomes" id="UP001568358">
    <property type="component" value="Unassembled WGS sequence"/>
</dbReference>
<evidence type="ECO:0000313" key="2">
    <source>
        <dbReference type="Proteomes" id="UP001568358"/>
    </source>
</evidence>
<name>A0ABV4JTV5_9BACT</name>
<sequence>MKTLAHCRVLSTGQDTNMQVDAIKQHYPEATIFEEKLFYLALAGRLDVNIIGEQRKKKMGRIPM</sequence>
<reference evidence="1 2" key="1">
    <citation type="submission" date="2024-07" db="EMBL/GenBank/DDBJ databases">
        <title>Active virus-host system and metabolic interactions in a Lokiarchaeon culture.</title>
        <authorList>
            <person name="Ponce Toledo R.I."/>
            <person name="Rodrigues Oliveira T."/>
            <person name="Schleper C."/>
        </authorList>
    </citation>
    <scope>NUCLEOTIDE SEQUENCE [LARGE SCALE GENOMIC DNA]</scope>
    <source>
        <strain evidence="1 2">B35</strain>
    </source>
</reference>
<dbReference type="RefSeq" id="WP_371150707.1">
    <property type="nucleotide sequence ID" value="NZ_JBFSOO010000008.1"/>
</dbReference>
<organism evidence="1 2">
    <name type="scientific">Halodesulfovibrio aestuarii</name>
    <dbReference type="NCBI Taxonomy" id="126333"/>
    <lineage>
        <taxon>Bacteria</taxon>
        <taxon>Pseudomonadati</taxon>
        <taxon>Thermodesulfobacteriota</taxon>
        <taxon>Desulfovibrionia</taxon>
        <taxon>Desulfovibrionales</taxon>
        <taxon>Desulfovibrionaceae</taxon>
        <taxon>Halodesulfovibrio</taxon>
    </lineage>
</organism>
<proteinExistence type="predicted"/>